<dbReference type="InterPro" id="IPR053830">
    <property type="entry name" value="DUF6922"/>
</dbReference>
<keyword evidence="3" id="KW-1185">Reference proteome</keyword>
<dbReference type="Proteomes" id="UP001596163">
    <property type="component" value="Unassembled WGS sequence"/>
</dbReference>
<proteinExistence type="predicted"/>
<reference evidence="3" key="1">
    <citation type="journal article" date="2019" name="Int. J. Syst. Evol. Microbiol.">
        <title>The Global Catalogue of Microorganisms (GCM) 10K type strain sequencing project: providing services to taxonomists for standard genome sequencing and annotation.</title>
        <authorList>
            <consortium name="The Broad Institute Genomics Platform"/>
            <consortium name="The Broad Institute Genome Sequencing Center for Infectious Disease"/>
            <person name="Wu L."/>
            <person name="Ma J."/>
        </authorList>
    </citation>
    <scope>NUCLEOTIDE SEQUENCE [LARGE SCALE GENOMIC DNA]</scope>
    <source>
        <strain evidence="3">CGMCC 1.7030</strain>
    </source>
</reference>
<feature type="domain" description="DUF6922" evidence="1">
    <location>
        <begin position="13"/>
        <end position="64"/>
    </location>
</feature>
<dbReference type="RefSeq" id="WP_377912893.1">
    <property type="nucleotide sequence ID" value="NZ_JBHSKS010000003.1"/>
</dbReference>
<dbReference type="EMBL" id="JBHSKS010000003">
    <property type="protein sequence ID" value="MFC5191130.1"/>
    <property type="molecule type" value="Genomic_DNA"/>
</dbReference>
<dbReference type="Pfam" id="PF21956">
    <property type="entry name" value="DUF6922"/>
    <property type="match status" value="1"/>
</dbReference>
<sequence length="104" mass="12337">MKDLASKIQPSDFSPHLFWDVDAGKFDLVQSKKWLIERVLEYGVLSVWKNLKEIYSLEEIKRVVVTIRTLDEVTLSFLCVLFDLEKENFRCYTNKQSTPDFWKS</sequence>
<gene>
    <name evidence="2" type="ORF">ACFPIK_05080</name>
</gene>
<evidence type="ECO:0000313" key="2">
    <source>
        <dbReference type="EMBL" id="MFC5191130.1"/>
    </source>
</evidence>
<evidence type="ECO:0000259" key="1">
    <source>
        <dbReference type="Pfam" id="PF21956"/>
    </source>
</evidence>
<comment type="caution">
    <text evidence="2">The sequence shown here is derived from an EMBL/GenBank/DDBJ whole genome shotgun (WGS) entry which is preliminary data.</text>
</comment>
<name>A0ABW0BU30_9BACT</name>
<protein>
    <submittedName>
        <fullName evidence="2">DUF6922 domain-containing protein</fullName>
    </submittedName>
</protein>
<evidence type="ECO:0000313" key="3">
    <source>
        <dbReference type="Proteomes" id="UP001596163"/>
    </source>
</evidence>
<accession>A0ABW0BU30</accession>
<organism evidence="2 3">
    <name type="scientific">Algoriphagus aquatilis</name>
    <dbReference type="NCBI Taxonomy" id="490186"/>
    <lineage>
        <taxon>Bacteria</taxon>
        <taxon>Pseudomonadati</taxon>
        <taxon>Bacteroidota</taxon>
        <taxon>Cytophagia</taxon>
        <taxon>Cytophagales</taxon>
        <taxon>Cyclobacteriaceae</taxon>
        <taxon>Algoriphagus</taxon>
    </lineage>
</organism>